<name>A0AAD8MX34_9APIA</name>
<dbReference type="InterPro" id="IPR003173">
    <property type="entry name" value="PC4_C"/>
</dbReference>
<comment type="similarity">
    <text evidence="2">Belongs to the transcriptional coactivator PC4 family.</text>
</comment>
<evidence type="ECO:0000313" key="9">
    <source>
        <dbReference type="EMBL" id="KAK1393045.1"/>
    </source>
</evidence>
<feature type="compositionally biased region" description="Polar residues" evidence="7">
    <location>
        <begin position="21"/>
        <end position="33"/>
    </location>
</feature>
<proteinExistence type="inferred from homology"/>
<dbReference type="GO" id="GO:0005634">
    <property type="term" value="C:nucleus"/>
    <property type="evidence" value="ECO:0007669"/>
    <property type="project" value="UniProtKB-SubCell"/>
</dbReference>
<evidence type="ECO:0000256" key="7">
    <source>
        <dbReference type="SAM" id="MobiDB-lite"/>
    </source>
</evidence>
<dbReference type="InterPro" id="IPR009044">
    <property type="entry name" value="ssDNA-bd_transcriptional_reg"/>
</dbReference>
<evidence type="ECO:0000256" key="2">
    <source>
        <dbReference type="ARBA" id="ARBA00009001"/>
    </source>
</evidence>
<dbReference type="AlphaFoldDB" id="A0AAD8MX34"/>
<dbReference type="GO" id="GO:0003713">
    <property type="term" value="F:transcription coactivator activity"/>
    <property type="evidence" value="ECO:0007669"/>
    <property type="project" value="InterPro"/>
</dbReference>
<dbReference type="EMBL" id="JAUIZM010000003">
    <property type="protein sequence ID" value="KAK1393045.1"/>
    <property type="molecule type" value="Genomic_DNA"/>
</dbReference>
<dbReference type="SUPFAM" id="SSF54447">
    <property type="entry name" value="ssDNA-binding transcriptional regulator domain"/>
    <property type="match status" value="1"/>
</dbReference>
<gene>
    <name evidence="9" type="ORF">POM88_012101</name>
</gene>
<keyword evidence="5" id="KW-0804">Transcription</keyword>
<keyword evidence="3" id="KW-0805">Transcription regulation</keyword>
<dbReference type="GO" id="GO:0003677">
    <property type="term" value="F:DNA binding"/>
    <property type="evidence" value="ECO:0007669"/>
    <property type="project" value="UniProtKB-KW"/>
</dbReference>
<dbReference type="Pfam" id="PF02229">
    <property type="entry name" value="PC4"/>
    <property type="match status" value="1"/>
</dbReference>
<comment type="caution">
    <text evidence="9">The sequence shown here is derived from an EMBL/GenBank/DDBJ whole genome shotgun (WGS) entry which is preliminary data.</text>
</comment>
<dbReference type="InterPro" id="IPR045125">
    <property type="entry name" value="Sub1/Tcp4-like"/>
</dbReference>
<evidence type="ECO:0000256" key="6">
    <source>
        <dbReference type="ARBA" id="ARBA00023242"/>
    </source>
</evidence>
<keyword evidence="6" id="KW-0539">Nucleus</keyword>
<evidence type="ECO:0000259" key="8">
    <source>
        <dbReference type="Pfam" id="PF02229"/>
    </source>
</evidence>
<protein>
    <submittedName>
        <fullName evidence="9">RNA polymerase II transcriptional coactivator KIWI-like</fullName>
    </submittedName>
</protein>
<dbReference type="PANTHER" id="PTHR13215">
    <property type="entry name" value="RNA POLYMERASE II TRANSCRIPTIONAL COACTIVATOR"/>
    <property type="match status" value="1"/>
</dbReference>
<evidence type="ECO:0000313" key="10">
    <source>
        <dbReference type="Proteomes" id="UP001237642"/>
    </source>
</evidence>
<comment type="subcellular location">
    <subcellularLocation>
        <location evidence="1">Nucleus</location>
    </subcellularLocation>
</comment>
<evidence type="ECO:0000256" key="4">
    <source>
        <dbReference type="ARBA" id="ARBA00023125"/>
    </source>
</evidence>
<accession>A0AAD8MX34</accession>
<keyword evidence="10" id="KW-1185">Reference proteome</keyword>
<dbReference type="GO" id="GO:0060261">
    <property type="term" value="P:positive regulation of transcription initiation by RNA polymerase II"/>
    <property type="evidence" value="ECO:0007669"/>
    <property type="project" value="InterPro"/>
</dbReference>
<evidence type="ECO:0000256" key="5">
    <source>
        <dbReference type="ARBA" id="ARBA00023163"/>
    </source>
</evidence>
<organism evidence="9 10">
    <name type="scientific">Heracleum sosnowskyi</name>
    <dbReference type="NCBI Taxonomy" id="360622"/>
    <lineage>
        <taxon>Eukaryota</taxon>
        <taxon>Viridiplantae</taxon>
        <taxon>Streptophyta</taxon>
        <taxon>Embryophyta</taxon>
        <taxon>Tracheophyta</taxon>
        <taxon>Spermatophyta</taxon>
        <taxon>Magnoliopsida</taxon>
        <taxon>eudicotyledons</taxon>
        <taxon>Gunneridae</taxon>
        <taxon>Pentapetalae</taxon>
        <taxon>asterids</taxon>
        <taxon>campanulids</taxon>
        <taxon>Apiales</taxon>
        <taxon>Apiaceae</taxon>
        <taxon>Apioideae</taxon>
        <taxon>apioid superclade</taxon>
        <taxon>Tordylieae</taxon>
        <taxon>Tordyliinae</taxon>
        <taxon>Heracleum</taxon>
    </lineage>
</organism>
<dbReference type="Gene3D" id="2.30.31.10">
    <property type="entry name" value="Transcriptional Coactivator Pc4, Chain A"/>
    <property type="match status" value="1"/>
</dbReference>
<keyword evidence="4" id="KW-0238">DNA-binding</keyword>
<reference evidence="9" key="1">
    <citation type="submission" date="2023-02" db="EMBL/GenBank/DDBJ databases">
        <title>Genome of toxic invasive species Heracleum sosnowskyi carries increased number of genes despite the absence of recent whole-genome duplications.</title>
        <authorList>
            <person name="Schelkunov M."/>
            <person name="Shtratnikova V."/>
            <person name="Makarenko M."/>
            <person name="Klepikova A."/>
            <person name="Omelchenko D."/>
            <person name="Novikova G."/>
            <person name="Obukhova E."/>
            <person name="Bogdanov V."/>
            <person name="Penin A."/>
            <person name="Logacheva M."/>
        </authorList>
    </citation>
    <scope>NUCLEOTIDE SEQUENCE</scope>
    <source>
        <strain evidence="9">Hsosn_3</strain>
        <tissue evidence="9">Leaf</tissue>
    </source>
</reference>
<reference evidence="9" key="2">
    <citation type="submission" date="2023-05" db="EMBL/GenBank/DDBJ databases">
        <authorList>
            <person name="Schelkunov M.I."/>
        </authorList>
    </citation>
    <scope>NUCLEOTIDE SEQUENCE</scope>
    <source>
        <strain evidence="9">Hsosn_3</strain>
        <tissue evidence="9">Leaf</tissue>
    </source>
</reference>
<sequence>MWKRRKSNADGDAPAKKYQKKSSANQSNANDSESIVVCEVANNKRVSVRIFNGNVMVDIRETYENSAGEKCPGKKGIALTLDQWNILREHVDEIDKVVADHK</sequence>
<dbReference type="Proteomes" id="UP001237642">
    <property type="component" value="Unassembled WGS sequence"/>
</dbReference>
<evidence type="ECO:0000256" key="1">
    <source>
        <dbReference type="ARBA" id="ARBA00004123"/>
    </source>
</evidence>
<feature type="region of interest" description="Disordered" evidence="7">
    <location>
        <begin position="1"/>
        <end position="33"/>
    </location>
</feature>
<feature type="domain" description="Transcriptional coactivator p15 (PC4) C-terminal" evidence="8">
    <location>
        <begin position="38"/>
        <end position="90"/>
    </location>
</feature>
<evidence type="ECO:0000256" key="3">
    <source>
        <dbReference type="ARBA" id="ARBA00023015"/>
    </source>
</evidence>